<reference evidence="2" key="1">
    <citation type="journal article" date="2023" name="Science">
        <title>Genome structures resolve the early diversification of teleost fishes.</title>
        <authorList>
            <person name="Parey E."/>
            <person name="Louis A."/>
            <person name="Montfort J."/>
            <person name="Bouchez O."/>
            <person name="Roques C."/>
            <person name="Iampietro C."/>
            <person name="Lluch J."/>
            <person name="Castinel A."/>
            <person name="Donnadieu C."/>
            <person name="Desvignes T."/>
            <person name="Floi Bucao C."/>
            <person name="Jouanno E."/>
            <person name="Wen M."/>
            <person name="Mejri S."/>
            <person name="Dirks R."/>
            <person name="Jansen H."/>
            <person name="Henkel C."/>
            <person name="Chen W.J."/>
            <person name="Zahm M."/>
            <person name="Cabau C."/>
            <person name="Klopp C."/>
            <person name="Thompson A.W."/>
            <person name="Robinson-Rechavi M."/>
            <person name="Braasch I."/>
            <person name="Lecointre G."/>
            <person name="Bobe J."/>
            <person name="Postlethwait J.H."/>
            <person name="Berthelot C."/>
            <person name="Roest Crollius H."/>
            <person name="Guiguen Y."/>
        </authorList>
    </citation>
    <scope>NUCLEOTIDE SEQUENCE</scope>
    <source>
        <strain evidence="2">Concon-B</strain>
    </source>
</reference>
<dbReference type="EMBL" id="JAFJMO010000003">
    <property type="protein sequence ID" value="KAJ8282475.1"/>
    <property type="molecule type" value="Genomic_DNA"/>
</dbReference>
<evidence type="ECO:0000313" key="3">
    <source>
        <dbReference type="Proteomes" id="UP001152803"/>
    </source>
</evidence>
<dbReference type="InterPro" id="IPR031510">
    <property type="entry name" value="DLEU7"/>
</dbReference>
<feature type="compositionally biased region" description="Basic and acidic residues" evidence="1">
    <location>
        <begin position="38"/>
        <end position="52"/>
    </location>
</feature>
<dbReference type="Proteomes" id="UP001152803">
    <property type="component" value="Unassembled WGS sequence"/>
</dbReference>
<protein>
    <submittedName>
        <fullName evidence="2">Uncharacterized protein</fullName>
    </submittedName>
</protein>
<accession>A0A9Q1DV85</accession>
<gene>
    <name evidence="2" type="ORF">COCON_G00049940</name>
</gene>
<proteinExistence type="predicted"/>
<dbReference type="AlphaFoldDB" id="A0A9Q1DV85"/>
<name>A0A9Q1DV85_CONCO</name>
<dbReference type="Pfam" id="PF15760">
    <property type="entry name" value="DLEU7"/>
    <property type="match status" value="1"/>
</dbReference>
<evidence type="ECO:0000313" key="2">
    <source>
        <dbReference type="EMBL" id="KAJ8282475.1"/>
    </source>
</evidence>
<dbReference type="OrthoDB" id="8788044at2759"/>
<organism evidence="2 3">
    <name type="scientific">Conger conger</name>
    <name type="common">Conger eel</name>
    <name type="synonym">Muraena conger</name>
    <dbReference type="NCBI Taxonomy" id="82655"/>
    <lineage>
        <taxon>Eukaryota</taxon>
        <taxon>Metazoa</taxon>
        <taxon>Chordata</taxon>
        <taxon>Craniata</taxon>
        <taxon>Vertebrata</taxon>
        <taxon>Euteleostomi</taxon>
        <taxon>Actinopterygii</taxon>
        <taxon>Neopterygii</taxon>
        <taxon>Teleostei</taxon>
        <taxon>Anguilliformes</taxon>
        <taxon>Congridae</taxon>
        <taxon>Conger</taxon>
    </lineage>
</organism>
<comment type="caution">
    <text evidence="2">The sequence shown here is derived from an EMBL/GenBank/DDBJ whole genome shotgun (WGS) entry which is preliminary data.</text>
</comment>
<dbReference type="PANTHER" id="PTHR36961:SF1">
    <property type="entry name" value="LEUKEMIA-ASSOCIATED PROTEIN 7"/>
    <property type="match status" value="1"/>
</dbReference>
<feature type="compositionally biased region" description="Polar residues" evidence="1">
    <location>
        <begin position="67"/>
        <end position="79"/>
    </location>
</feature>
<dbReference type="PANTHER" id="PTHR36961">
    <property type="entry name" value="LEUKEMIA-ASSOCIATED PROTEIN 7"/>
    <property type="match status" value="1"/>
</dbReference>
<sequence length="195" mass="21600">MQVGATIYNSMEHQVEALKFLKKVHFQEIANGNSSIELRGDDRGGSEKEKAGLDSNSSVNHVCGRSNLKNDSDSTTGVSTRRAVRTIAERARDSIFSRLTEIAYEIISVEEELCRSAPKDQSISLHPKDSIELRNICARISASDAGCLSERDLKELGHCLRRIVDSLLCSFTHNCLAVTKATNRLRGICDIFPDF</sequence>
<keyword evidence="3" id="KW-1185">Reference proteome</keyword>
<evidence type="ECO:0000256" key="1">
    <source>
        <dbReference type="SAM" id="MobiDB-lite"/>
    </source>
</evidence>
<feature type="region of interest" description="Disordered" evidence="1">
    <location>
        <begin position="35"/>
        <end position="79"/>
    </location>
</feature>